<comment type="caution">
    <text evidence="3">The sequence shown here is derived from an EMBL/GenBank/DDBJ whole genome shotgun (WGS) entry which is preliminary data.</text>
</comment>
<evidence type="ECO:0000313" key="4">
    <source>
        <dbReference type="Proteomes" id="UP000606991"/>
    </source>
</evidence>
<dbReference type="InterPro" id="IPR001387">
    <property type="entry name" value="Cro/C1-type_HTH"/>
</dbReference>
<proteinExistence type="predicted"/>
<dbReference type="Proteomes" id="UP000606991">
    <property type="component" value="Unassembled WGS sequence"/>
</dbReference>
<dbReference type="GO" id="GO:0003677">
    <property type="term" value="F:DNA binding"/>
    <property type="evidence" value="ECO:0007669"/>
    <property type="project" value="UniProtKB-KW"/>
</dbReference>
<dbReference type="RefSeq" id="WP_337311631.1">
    <property type="nucleotide sequence ID" value="NZ_JAEKNS010000093.1"/>
</dbReference>
<dbReference type="AlphaFoldDB" id="A0A934N627"/>
<feature type="domain" description="HTH cro/C1-type" evidence="2">
    <location>
        <begin position="7"/>
        <end position="61"/>
    </location>
</feature>
<protein>
    <submittedName>
        <fullName evidence="3">Helix-turn-helix transcriptional regulator</fullName>
    </submittedName>
</protein>
<name>A0A934N627_9BACT</name>
<dbReference type="NCBIfam" id="NF041951">
    <property type="entry name" value="phage_RstR"/>
    <property type="match status" value="1"/>
</dbReference>
<dbReference type="PROSITE" id="PS50943">
    <property type="entry name" value="HTH_CROC1"/>
    <property type="match status" value="1"/>
</dbReference>
<evidence type="ECO:0000313" key="3">
    <source>
        <dbReference type="EMBL" id="MBJ7594949.1"/>
    </source>
</evidence>
<dbReference type="SMART" id="SM00530">
    <property type="entry name" value="HTH_XRE"/>
    <property type="match status" value="1"/>
</dbReference>
<evidence type="ECO:0000259" key="2">
    <source>
        <dbReference type="PROSITE" id="PS50943"/>
    </source>
</evidence>
<dbReference type="InterPro" id="IPR010982">
    <property type="entry name" value="Lambda_DNA-bd_dom_sf"/>
</dbReference>
<dbReference type="Pfam" id="PF01381">
    <property type="entry name" value="HTH_3"/>
    <property type="match status" value="1"/>
</dbReference>
<dbReference type="SUPFAM" id="SSF47413">
    <property type="entry name" value="lambda repressor-like DNA-binding domains"/>
    <property type="match status" value="1"/>
</dbReference>
<dbReference type="PANTHER" id="PTHR46558:SF11">
    <property type="entry name" value="HTH-TYPE TRANSCRIPTIONAL REGULATOR XRE"/>
    <property type="match status" value="1"/>
</dbReference>
<keyword evidence="1" id="KW-0238">DNA-binding</keyword>
<dbReference type="PANTHER" id="PTHR46558">
    <property type="entry name" value="TRACRIPTIONAL REGULATORY PROTEIN-RELATED-RELATED"/>
    <property type="match status" value="1"/>
</dbReference>
<dbReference type="CDD" id="cd00093">
    <property type="entry name" value="HTH_XRE"/>
    <property type="match status" value="1"/>
</dbReference>
<gene>
    <name evidence="3" type="ORF">JF886_08845</name>
</gene>
<accession>A0A934N627</accession>
<organism evidence="3 4">
    <name type="scientific">Candidatus Aeolococcus gillhamiae</name>
    <dbReference type="NCBI Taxonomy" id="3127015"/>
    <lineage>
        <taxon>Bacteria</taxon>
        <taxon>Bacillati</taxon>
        <taxon>Candidatus Dormiibacterota</taxon>
        <taxon>Candidatus Dormibacteria</taxon>
        <taxon>Candidatus Aeolococcales</taxon>
        <taxon>Candidatus Aeolococcaceae</taxon>
        <taxon>Candidatus Aeolococcus</taxon>
    </lineage>
</organism>
<dbReference type="EMBL" id="JAEKNS010000093">
    <property type="protein sequence ID" value="MBJ7594949.1"/>
    <property type="molecule type" value="Genomic_DNA"/>
</dbReference>
<dbReference type="Gene3D" id="1.10.260.40">
    <property type="entry name" value="lambda repressor-like DNA-binding domains"/>
    <property type="match status" value="1"/>
</dbReference>
<sequence length="111" mass="12577">MPFRERLVALRKEHGLTQQKLADLAGLNVVQIRRYETDASQPSVEAIKKLAQALRTTTDLLIFDSGERGPDDDLRLQFEAVKRLDPEDRQAVTTLLDSVLVRHEVRRLASG</sequence>
<dbReference type="InterPro" id="IPR049639">
    <property type="entry name" value="RstR"/>
</dbReference>
<reference evidence="3 4" key="1">
    <citation type="submission" date="2020-10" db="EMBL/GenBank/DDBJ databases">
        <title>Ca. Dormibacterota MAGs.</title>
        <authorList>
            <person name="Montgomery K."/>
        </authorList>
    </citation>
    <scope>NUCLEOTIDE SEQUENCE [LARGE SCALE GENOMIC DNA]</scope>
    <source>
        <strain evidence="3">SC8812_S17_18</strain>
    </source>
</reference>
<evidence type="ECO:0000256" key="1">
    <source>
        <dbReference type="ARBA" id="ARBA00023125"/>
    </source>
</evidence>